<protein>
    <submittedName>
        <fullName evidence="1">Uncharacterized protein</fullName>
    </submittedName>
</protein>
<dbReference type="EMBL" id="OX465086">
    <property type="protein sequence ID" value="CAI9260419.1"/>
    <property type="molecule type" value="Genomic_DNA"/>
</dbReference>
<evidence type="ECO:0000313" key="1">
    <source>
        <dbReference type="EMBL" id="CAI9260419.1"/>
    </source>
</evidence>
<dbReference type="Proteomes" id="UP001177003">
    <property type="component" value="Chromosome 0"/>
</dbReference>
<evidence type="ECO:0000313" key="2">
    <source>
        <dbReference type="Proteomes" id="UP001177003"/>
    </source>
</evidence>
<sequence>MDEFQQGDPYYQALVADGWIEEVGVEEYHKTDYEAGESDKEEDEEEGIREILIGPHNSEAILAQHVIQEYTTDRLRLLEEEVATLRQQLFVAEARAVQV</sequence>
<gene>
    <name evidence="1" type="ORF">LSALG_LOCUS1255</name>
</gene>
<reference evidence="1" key="1">
    <citation type="submission" date="2023-04" db="EMBL/GenBank/DDBJ databases">
        <authorList>
            <person name="Vijverberg K."/>
            <person name="Xiong W."/>
            <person name="Schranz E."/>
        </authorList>
    </citation>
    <scope>NUCLEOTIDE SEQUENCE</scope>
</reference>
<accession>A0AA35UN36</accession>
<keyword evidence="2" id="KW-1185">Reference proteome</keyword>
<dbReference type="AlphaFoldDB" id="A0AA35UN36"/>
<organism evidence="1 2">
    <name type="scientific">Lactuca saligna</name>
    <name type="common">Willowleaf lettuce</name>
    <dbReference type="NCBI Taxonomy" id="75948"/>
    <lineage>
        <taxon>Eukaryota</taxon>
        <taxon>Viridiplantae</taxon>
        <taxon>Streptophyta</taxon>
        <taxon>Embryophyta</taxon>
        <taxon>Tracheophyta</taxon>
        <taxon>Spermatophyta</taxon>
        <taxon>Magnoliopsida</taxon>
        <taxon>eudicotyledons</taxon>
        <taxon>Gunneridae</taxon>
        <taxon>Pentapetalae</taxon>
        <taxon>asterids</taxon>
        <taxon>campanulids</taxon>
        <taxon>Asterales</taxon>
        <taxon>Asteraceae</taxon>
        <taxon>Cichorioideae</taxon>
        <taxon>Cichorieae</taxon>
        <taxon>Lactucinae</taxon>
        <taxon>Lactuca</taxon>
    </lineage>
</organism>
<name>A0AA35UN36_LACSI</name>
<proteinExistence type="predicted"/>